<feature type="site" description="Critical for catalysis" evidence="4">
    <location>
        <position position="121"/>
    </location>
</feature>
<evidence type="ECO:0000256" key="5">
    <source>
        <dbReference type="PIRSR" id="PIRSR037599-3"/>
    </source>
</evidence>
<dbReference type="PROSITE" id="PS51462">
    <property type="entry name" value="NUDIX"/>
    <property type="match status" value="1"/>
</dbReference>
<evidence type="ECO:0000256" key="6">
    <source>
        <dbReference type="PIRSR" id="PIRSR037599-4"/>
    </source>
</evidence>
<accession>A0A0P0YSC4</accession>
<dbReference type="GO" id="GO:0046872">
    <property type="term" value="F:metal ion binding"/>
    <property type="evidence" value="ECO:0007669"/>
    <property type="project" value="UniProtKB-KW"/>
</dbReference>
<evidence type="ECO:0000256" key="3">
    <source>
        <dbReference type="ARBA" id="ARBA00022842"/>
    </source>
</evidence>
<dbReference type="Pfam" id="PF00293">
    <property type="entry name" value="NUDIX"/>
    <property type="match status" value="1"/>
</dbReference>
<dbReference type="InterPro" id="IPR015797">
    <property type="entry name" value="NUDIX_hydrolase-like_dom_sf"/>
</dbReference>
<dbReference type="EMBL" id="AB924599">
    <property type="protein sequence ID" value="BAT24167.1"/>
    <property type="molecule type" value="Genomic_DNA"/>
</dbReference>
<keyword evidence="3 5" id="KW-0460">Magnesium</keyword>
<feature type="binding site" evidence="5">
    <location>
        <position position="120"/>
    </location>
    <ligand>
        <name>Mg(2+)</name>
        <dbReference type="ChEBI" id="CHEBI:18420"/>
    </ligand>
</feature>
<evidence type="ECO:0000256" key="1">
    <source>
        <dbReference type="ARBA" id="ARBA00022723"/>
    </source>
</evidence>
<feature type="binding site" evidence="5">
    <location>
        <position position="48"/>
    </location>
    <ligand>
        <name>Mg(2+)</name>
        <dbReference type="ChEBI" id="CHEBI:18420"/>
    </ligand>
</feature>
<dbReference type="NCBIfam" id="NF011963">
    <property type="entry name" value="PRK15434.1"/>
    <property type="match status" value="1"/>
</dbReference>
<protein>
    <recommendedName>
        <fullName evidence="7">Nudix hydrolase domain-containing protein</fullName>
    </recommendedName>
</protein>
<dbReference type="InterPro" id="IPR000086">
    <property type="entry name" value="NUDIX_hydrolase_dom"/>
</dbReference>
<dbReference type="SUPFAM" id="SSF55811">
    <property type="entry name" value="Nudix"/>
    <property type="match status" value="1"/>
</dbReference>
<keyword evidence="1 5" id="KW-0479">Metal-binding</keyword>
<dbReference type="PIRSF" id="PIRSF037599">
    <property type="entry name" value="GDPMH"/>
    <property type="match status" value="1"/>
</dbReference>
<proteinExistence type="predicted"/>
<keyword evidence="2" id="KW-0378">Hydrolase</keyword>
<comment type="cofactor">
    <cofactor evidence="5">
        <name>Mg(2+)</name>
        <dbReference type="ChEBI" id="CHEBI:18420"/>
    </cofactor>
    <text evidence="5">Binds 1 Mg(2+) ion per subunit.</text>
</comment>
<dbReference type="AlphaFoldDB" id="A0A0P0YSC4"/>
<evidence type="ECO:0000256" key="4">
    <source>
        <dbReference type="PIRSR" id="PIRSR037599-1"/>
    </source>
</evidence>
<reference evidence="8" key="2">
    <citation type="journal article" date="2015" name="Sci. Rep.">
        <title>Genetic analysis of capsular polysaccharide synthesis gene clusters in 79 capsular types of Klebsiella spp.</title>
        <authorList>
            <person name="Pan Y.J."/>
            <person name="Lin T.L."/>
            <person name="Chen C.T."/>
            <person name="Chen Y.Y."/>
            <person name="Hsieh P.F."/>
            <person name="Hsu C.R."/>
            <person name="Wu M.C."/>
            <person name="Wang J.T."/>
        </authorList>
    </citation>
    <scope>NUCLEOTIDE SEQUENCE</scope>
    <source>
        <strain evidence="8">5845/52</strain>
    </source>
</reference>
<organism evidence="8">
    <name type="scientific">Klebsiella sp. 5845/52</name>
    <dbReference type="NCBI Taxonomy" id="1497832"/>
    <lineage>
        <taxon>Bacteria</taxon>
        <taxon>Pseudomonadati</taxon>
        <taxon>Pseudomonadota</taxon>
        <taxon>Gammaproteobacteria</taxon>
        <taxon>Enterobacterales</taxon>
        <taxon>Enterobacteriaceae</taxon>
        <taxon>Klebsiella/Raoultella group</taxon>
        <taxon>Klebsiella</taxon>
    </lineage>
</organism>
<sequence>MLTDEEFINIIKLTPLISIDFIVKNKRNEILLGKRVNSPARGYYFVPGGRILKDETINDAFLRLSLTELGISIPKDLWNFHGVYEHFYEDNKYNKLFSTHYIVLAYETILTDKINFPTNQHSKYKWVLESLVGKDERIHNYTKNYFPA</sequence>
<dbReference type="CDD" id="cd03430">
    <property type="entry name" value="NUDIX_GDPMH_NudD"/>
    <property type="match status" value="1"/>
</dbReference>
<dbReference type="InterPro" id="IPR033715">
    <property type="entry name" value="GDPMH"/>
</dbReference>
<feature type="binding site" evidence="5">
    <location>
        <position position="68"/>
    </location>
    <ligand>
        <name>Mg(2+)</name>
        <dbReference type="ChEBI" id="CHEBI:18420"/>
    </ligand>
</feature>
<dbReference type="PANTHER" id="PTHR43046:SF12">
    <property type="entry name" value="GDP-MANNOSE MANNOSYL HYDROLASE"/>
    <property type="match status" value="1"/>
</dbReference>
<feature type="short sequence motif" description="Nudix box" evidence="6">
    <location>
        <begin position="49"/>
        <end position="70"/>
    </location>
</feature>
<evidence type="ECO:0000259" key="7">
    <source>
        <dbReference type="PROSITE" id="PS51462"/>
    </source>
</evidence>
<dbReference type="Gene3D" id="3.90.79.10">
    <property type="entry name" value="Nucleoside Triphosphate Pyrophosphohydrolase"/>
    <property type="match status" value="1"/>
</dbReference>
<reference evidence="8" key="1">
    <citation type="submission" date="2014-04" db="EMBL/GenBank/DDBJ databases">
        <authorList>
            <person name="Harrison E."/>
        </authorList>
    </citation>
    <scope>NUCLEOTIDE SEQUENCE</scope>
    <source>
        <strain evidence="8">5845/52</strain>
    </source>
</reference>
<name>A0A0P0YSC4_9ENTR</name>
<evidence type="ECO:0000313" key="8">
    <source>
        <dbReference type="EMBL" id="BAT24167.1"/>
    </source>
</evidence>
<dbReference type="PANTHER" id="PTHR43046">
    <property type="entry name" value="GDP-MANNOSE MANNOSYL HYDROLASE"/>
    <property type="match status" value="1"/>
</dbReference>
<feature type="domain" description="Nudix hydrolase" evidence="7">
    <location>
        <begin position="12"/>
        <end position="148"/>
    </location>
</feature>
<dbReference type="GO" id="GO:0008727">
    <property type="term" value="F:GDP-mannose mannosyl hydrolase activity"/>
    <property type="evidence" value="ECO:0007669"/>
    <property type="project" value="InterPro"/>
</dbReference>
<evidence type="ECO:0000256" key="2">
    <source>
        <dbReference type="ARBA" id="ARBA00022801"/>
    </source>
</evidence>